<dbReference type="Pfam" id="PF10067">
    <property type="entry name" value="DUF2306"/>
    <property type="match status" value="1"/>
</dbReference>
<feature type="transmembrane region" description="Helical" evidence="1">
    <location>
        <begin position="158"/>
        <end position="178"/>
    </location>
</feature>
<evidence type="ECO:0000256" key="1">
    <source>
        <dbReference type="SAM" id="Phobius"/>
    </source>
</evidence>
<evidence type="ECO:0000313" key="3">
    <source>
        <dbReference type="Proteomes" id="UP000199361"/>
    </source>
</evidence>
<feature type="transmembrane region" description="Helical" evidence="1">
    <location>
        <begin position="21"/>
        <end position="40"/>
    </location>
</feature>
<organism evidence="2 3">
    <name type="scientific">Nonomuraea wenchangensis</name>
    <dbReference type="NCBI Taxonomy" id="568860"/>
    <lineage>
        <taxon>Bacteria</taxon>
        <taxon>Bacillati</taxon>
        <taxon>Actinomycetota</taxon>
        <taxon>Actinomycetes</taxon>
        <taxon>Streptosporangiales</taxon>
        <taxon>Streptosporangiaceae</taxon>
        <taxon>Nonomuraea</taxon>
    </lineage>
</organism>
<evidence type="ECO:0000313" key="2">
    <source>
        <dbReference type="EMBL" id="SEU26125.1"/>
    </source>
</evidence>
<feature type="transmembrane region" description="Helical" evidence="1">
    <location>
        <begin position="190"/>
        <end position="208"/>
    </location>
</feature>
<feature type="transmembrane region" description="Helical" evidence="1">
    <location>
        <begin position="125"/>
        <end position="146"/>
    </location>
</feature>
<keyword evidence="1" id="KW-1133">Transmembrane helix</keyword>
<dbReference type="OrthoDB" id="4698148at2"/>
<name>A0A1I0KM32_9ACTN</name>
<proteinExistence type="predicted"/>
<dbReference type="STRING" id="568860.SAMN05421811_108373"/>
<keyword evidence="1" id="KW-0472">Membrane</keyword>
<reference evidence="2 3" key="1">
    <citation type="submission" date="2016-10" db="EMBL/GenBank/DDBJ databases">
        <authorList>
            <person name="de Groot N.N."/>
        </authorList>
    </citation>
    <scope>NUCLEOTIDE SEQUENCE [LARGE SCALE GENOMIC DNA]</scope>
    <source>
        <strain evidence="2 3">CGMCC 4.5598</strain>
    </source>
</reference>
<dbReference type="AlphaFoldDB" id="A0A1I0KM32"/>
<keyword evidence="1" id="KW-0812">Transmembrane</keyword>
<keyword evidence="3" id="KW-1185">Reference proteome</keyword>
<sequence length="224" mass="23568">MTQAFVPTGPAGRRASRLVPVALIALSVVPLVAGALRLSALSGGPDVLPDGARFAAVPVPVVAHILAATGYTVLGAFQFGGRRPPARHRLMGRMLLPLGLVVALSGIWMTLFYPRQDGDGDLLAAFRLGFGSLMALALVLGLAAVLRRRYARHRAWMIRAYALGLGAGSQALILGIWTGAAGDPTGTTRALLLGAGWAVNLAVAEWLIRRRTGHRGQRLTRSVS</sequence>
<feature type="transmembrane region" description="Helical" evidence="1">
    <location>
        <begin position="52"/>
        <end position="74"/>
    </location>
</feature>
<feature type="transmembrane region" description="Helical" evidence="1">
    <location>
        <begin position="95"/>
        <end position="113"/>
    </location>
</feature>
<gene>
    <name evidence="2" type="ORF">SAMN05421811_108373</name>
</gene>
<dbReference type="Proteomes" id="UP000199361">
    <property type="component" value="Unassembled WGS sequence"/>
</dbReference>
<dbReference type="EMBL" id="FOHX01000008">
    <property type="protein sequence ID" value="SEU26125.1"/>
    <property type="molecule type" value="Genomic_DNA"/>
</dbReference>
<accession>A0A1I0KM32</accession>
<protein>
    <submittedName>
        <fullName evidence="2">Predicted membrane protein</fullName>
    </submittedName>
</protein>
<dbReference type="RefSeq" id="WP_091086165.1">
    <property type="nucleotide sequence ID" value="NZ_FOHX01000008.1"/>
</dbReference>
<dbReference type="InterPro" id="IPR018750">
    <property type="entry name" value="DUF2306_membrane"/>
</dbReference>